<dbReference type="EMBL" id="BMAO01022363">
    <property type="protein sequence ID" value="GFQ81464.1"/>
    <property type="molecule type" value="Genomic_DNA"/>
</dbReference>
<reference evidence="1" key="1">
    <citation type="submission" date="2020-07" db="EMBL/GenBank/DDBJ databases">
        <title>Multicomponent nature underlies the extraordinary mechanical properties of spider dragline silk.</title>
        <authorList>
            <person name="Kono N."/>
            <person name="Nakamura H."/>
            <person name="Mori M."/>
            <person name="Yoshida Y."/>
            <person name="Ohtoshi R."/>
            <person name="Malay A.D."/>
            <person name="Moran D.A.P."/>
            <person name="Tomita M."/>
            <person name="Numata K."/>
            <person name="Arakawa K."/>
        </authorList>
    </citation>
    <scope>NUCLEOTIDE SEQUENCE</scope>
</reference>
<protein>
    <submittedName>
        <fullName evidence="1">Uncharacterized protein</fullName>
    </submittedName>
</protein>
<evidence type="ECO:0000313" key="2">
    <source>
        <dbReference type="Proteomes" id="UP000887116"/>
    </source>
</evidence>
<dbReference type="Proteomes" id="UP000887116">
    <property type="component" value="Unassembled WGS sequence"/>
</dbReference>
<dbReference type="AlphaFoldDB" id="A0A8X6FKN8"/>
<dbReference type="PANTHER" id="PTHR47326">
    <property type="entry name" value="TRANSPOSABLE ELEMENT TC3 TRANSPOSASE-LIKE PROTEIN"/>
    <property type="match status" value="1"/>
</dbReference>
<proteinExistence type="predicted"/>
<dbReference type="PANTHER" id="PTHR47326:SF1">
    <property type="entry name" value="HTH PSQ-TYPE DOMAIN-CONTAINING PROTEIN"/>
    <property type="match status" value="1"/>
</dbReference>
<accession>A0A8X6FKN8</accession>
<name>A0A8X6FKN8_TRICU</name>
<gene>
    <name evidence="1" type="ORF">TNCT_494521</name>
</gene>
<organism evidence="1 2">
    <name type="scientific">Trichonephila clavata</name>
    <name type="common">Joro spider</name>
    <name type="synonym">Nephila clavata</name>
    <dbReference type="NCBI Taxonomy" id="2740835"/>
    <lineage>
        <taxon>Eukaryota</taxon>
        <taxon>Metazoa</taxon>
        <taxon>Ecdysozoa</taxon>
        <taxon>Arthropoda</taxon>
        <taxon>Chelicerata</taxon>
        <taxon>Arachnida</taxon>
        <taxon>Araneae</taxon>
        <taxon>Araneomorphae</taxon>
        <taxon>Entelegynae</taxon>
        <taxon>Araneoidea</taxon>
        <taxon>Nephilidae</taxon>
        <taxon>Trichonephila</taxon>
    </lineage>
</organism>
<sequence>MGAYHLNHVHLLPPKDYSLFNTFAARFLQYSNTNSAFSAPALLKDEACITREGALSMTLMCTLQNPHRTQLRASQQHFSVKVWTGILRDYRIAPHLLDSPLNGRAYLILFAPSHPRASLRSTCSSIVASVHVVPS</sequence>
<comment type="caution">
    <text evidence="1">The sequence shown here is derived from an EMBL/GenBank/DDBJ whole genome shotgun (WGS) entry which is preliminary data.</text>
</comment>
<keyword evidence="2" id="KW-1185">Reference proteome</keyword>
<evidence type="ECO:0000313" key="1">
    <source>
        <dbReference type="EMBL" id="GFQ81464.1"/>
    </source>
</evidence>